<dbReference type="CDD" id="cd20335">
    <property type="entry name" value="BRcat_RBR"/>
    <property type="match status" value="1"/>
</dbReference>
<dbReference type="InParanoid" id="A0A2J6T299"/>
<dbReference type="Gene3D" id="1.20.120.1750">
    <property type="match status" value="1"/>
</dbReference>
<dbReference type="STRING" id="1095630.A0A2J6T299"/>
<dbReference type="GO" id="GO:0016567">
    <property type="term" value="P:protein ubiquitination"/>
    <property type="evidence" value="ECO:0007669"/>
    <property type="project" value="InterPro"/>
</dbReference>
<dbReference type="OrthoDB" id="9977870at2759"/>
<keyword evidence="4" id="KW-0479">Metal-binding</keyword>
<evidence type="ECO:0000313" key="10">
    <source>
        <dbReference type="EMBL" id="PMD57146.1"/>
    </source>
</evidence>
<evidence type="ECO:0000256" key="5">
    <source>
        <dbReference type="ARBA" id="ARBA00022737"/>
    </source>
</evidence>
<dbReference type="InterPro" id="IPR017907">
    <property type="entry name" value="Znf_RING_CS"/>
</dbReference>
<dbReference type="AlphaFoldDB" id="A0A2J6T299"/>
<keyword evidence="11" id="KW-1185">Reference proteome</keyword>
<protein>
    <recommendedName>
        <fullName evidence="2">RBR-type E3 ubiquitin transferase</fullName>
        <ecNumber evidence="2">2.3.2.31</ecNumber>
    </recommendedName>
</protein>
<dbReference type="GO" id="GO:0008270">
    <property type="term" value="F:zinc ion binding"/>
    <property type="evidence" value="ECO:0007669"/>
    <property type="project" value="UniProtKB-KW"/>
</dbReference>
<comment type="catalytic activity">
    <reaction evidence="1">
        <text>[E2 ubiquitin-conjugating enzyme]-S-ubiquitinyl-L-cysteine + [acceptor protein]-L-lysine = [E2 ubiquitin-conjugating enzyme]-L-cysteine + [acceptor protein]-N(6)-ubiquitinyl-L-lysine.</text>
        <dbReference type="EC" id="2.3.2.31"/>
    </reaction>
</comment>
<sequence>MLRGGTANTMDMFANMDIATAALMIQLQLEDSNELVESFAGKGKGREGVLSDSQIAFQMYREDLERSVALVEDRKMSTSIAQACQMDGDVLVESLSQEQAAAGDRDIACRLGGVAAHHPLPPWTVGSEFLDDEILEKLRALYVTAPVEEESLDGQLVKGRSDRFVDENDEEVAESSAWAAMRNPPKQTKRCCTACQEHVVFFQLARAPCGHEYCRDCLRGLFLASLGDDSLFPPRCCRQSIATGSSIRIFLTGDLIQRYEREKIEFDAPDRTYCSNPPCSAFIRVENIANGEASCPNCLMVTCTICKASHTGDCPEDVALQQALDAAEEHGWQRCFNCRRLVELEIGCNHITCTCRAEFCYICGQRWKTCDCAQWNEDRLLARANQVVARQPARVNPPEQQARFAAVVQNLRDRHNCDHETWQYVRGRHQCEECRDTLPSYIFECQQCNIQACNRCRRNRL</sequence>
<evidence type="ECO:0000256" key="2">
    <source>
        <dbReference type="ARBA" id="ARBA00012251"/>
    </source>
</evidence>
<dbReference type="GO" id="GO:0061630">
    <property type="term" value="F:ubiquitin protein ligase activity"/>
    <property type="evidence" value="ECO:0007669"/>
    <property type="project" value="UniProtKB-EC"/>
</dbReference>
<accession>A0A2J6T299</accession>
<dbReference type="EMBL" id="KZ613847">
    <property type="protein sequence ID" value="PMD57146.1"/>
    <property type="molecule type" value="Genomic_DNA"/>
</dbReference>
<dbReference type="SUPFAM" id="SSF57850">
    <property type="entry name" value="RING/U-box"/>
    <property type="match status" value="2"/>
</dbReference>
<feature type="domain" description="RING-type" evidence="9">
    <location>
        <begin position="188"/>
        <end position="381"/>
    </location>
</feature>
<dbReference type="InterPro" id="IPR002867">
    <property type="entry name" value="IBR_dom"/>
</dbReference>
<keyword evidence="6" id="KW-0863">Zinc-finger</keyword>
<dbReference type="InterPro" id="IPR044066">
    <property type="entry name" value="TRIAD_supradom"/>
</dbReference>
<dbReference type="RefSeq" id="XP_024734050.1">
    <property type="nucleotide sequence ID" value="XM_024873001.1"/>
</dbReference>
<reference evidence="10 11" key="1">
    <citation type="submission" date="2016-04" db="EMBL/GenBank/DDBJ databases">
        <title>A degradative enzymes factory behind the ericoid mycorrhizal symbiosis.</title>
        <authorList>
            <consortium name="DOE Joint Genome Institute"/>
            <person name="Martino E."/>
            <person name="Morin E."/>
            <person name="Grelet G."/>
            <person name="Kuo A."/>
            <person name="Kohler A."/>
            <person name="Daghino S."/>
            <person name="Barry K."/>
            <person name="Choi C."/>
            <person name="Cichocki N."/>
            <person name="Clum A."/>
            <person name="Copeland A."/>
            <person name="Hainaut M."/>
            <person name="Haridas S."/>
            <person name="Labutti K."/>
            <person name="Lindquist E."/>
            <person name="Lipzen A."/>
            <person name="Khouja H.-R."/>
            <person name="Murat C."/>
            <person name="Ohm R."/>
            <person name="Olson A."/>
            <person name="Spatafora J."/>
            <person name="Veneault-Fourrey C."/>
            <person name="Henrissat B."/>
            <person name="Grigoriev I."/>
            <person name="Martin F."/>
            <person name="Perotto S."/>
        </authorList>
    </citation>
    <scope>NUCLEOTIDE SEQUENCE [LARGE SCALE GENOMIC DNA]</scope>
    <source>
        <strain evidence="10 11">E</strain>
    </source>
</reference>
<evidence type="ECO:0000256" key="4">
    <source>
        <dbReference type="ARBA" id="ARBA00022723"/>
    </source>
</evidence>
<keyword evidence="7" id="KW-0833">Ubl conjugation pathway</keyword>
<evidence type="ECO:0000256" key="3">
    <source>
        <dbReference type="ARBA" id="ARBA00022679"/>
    </source>
</evidence>
<dbReference type="Proteomes" id="UP000235371">
    <property type="component" value="Unassembled WGS sequence"/>
</dbReference>
<dbReference type="PROSITE" id="PS51873">
    <property type="entry name" value="TRIAD"/>
    <property type="match status" value="1"/>
</dbReference>
<keyword evidence="8" id="KW-0862">Zinc</keyword>
<evidence type="ECO:0000256" key="6">
    <source>
        <dbReference type="ARBA" id="ARBA00022771"/>
    </source>
</evidence>
<gene>
    <name evidence="10" type="ORF">K444DRAFT_48121</name>
</gene>
<dbReference type="GeneID" id="36581081"/>
<dbReference type="EC" id="2.3.2.31" evidence="2"/>
<evidence type="ECO:0000259" key="9">
    <source>
        <dbReference type="PROSITE" id="PS51873"/>
    </source>
</evidence>
<evidence type="ECO:0000313" key="11">
    <source>
        <dbReference type="Proteomes" id="UP000235371"/>
    </source>
</evidence>
<organism evidence="10 11">
    <name type="scientific">Hyaloscypha bicolor E</name>
    <dbReference type="NCBI Taxonomy" id="1095630"/>
    <lineage>
        <taxon>Eukaryota</taxon>
        <taxon>Fungi</taxon>
        <taxon>Dikarya</taxon>
        <taxon>Ascomycota</taxon>
        <taxon>Pezizomycotina</taxon>
        <taxon>Leotiomycetes</taxon>
        <taxon>Helotiales</taxon>
        <taxon>Hyaloscyphaceae</taxon>
        <taxon>Hyaloscypha</taxon>
        <taxon>Hyaloscypha bicolor</taxon>
    </lineage>
</organism>
<dbReference type="InterPro" id="IPR031127">
    <property type="entry name" value="E3_UB_ligase_RBR"/>
</dbReference>
<evidence type="ECO:0000256" key="1">
    <source>
        <dbReference type="ARBA" id="ARBA00001798"/>
    </source>
</evidence>
<proteinExistence type="predicted"/>
<evidence type="ECO:0000256" key="8">
    <source>
        <dbReference type="ARBA" id="ARBA00022833"/>
    </source>
</evidence>
<evidence type="ECO:0000256" key="7">
    <source>
        <dbReference type="ARBA" id="ARBA00022786"/>
    </source>
</evidence>
<dbReference type="CDD" id="cd22584">
    <property type="entry name" value="Rcat_RBR_unk"/>
    <property type="match status" value="1"/>
</dbReference>
<keyword evidence="3" id="KW-0808">Transferase</keyword>
<dbReference type="PANTHER" id="PTHR11685">
    <property type="entry name" value="RBR FAMILY RING FINGER AND IBR DOMAIN-CONTAINING"/>
    <property type="match status" value="1"/>
</dbReference>
<dbReference type="Pfam" id="PF01485">
    <property type="entry name" value="IBR"/>
    <property type="match status" value="2"/>
</dbReference>
<dbReference type="PROSITE" id="PS00518">
    <property type="entry name" value="ZF_RING_1"/>
    <property type="match status" value="1"/>
</dbReference>
<keyword evidence="5" id="KW-0677">Repeat</keyword>
<name>A0A2J6T299_9HELO</name>